<protein>
    <submittedName>
        <fullName evidence="3">Uncharacterized protein</fullName>
    </submittedName>
</protein>
<feature type="coiled-coil region" evidence="1">
    <location>
        <begin position="633"/>
        <end position="660"/>
    </location>
</feature>
<name>A0A1E7FIQ4_9STRA</name>
<feature type="compositionally biased region" description="Polar residues" evidence="2">
    <location>
        <begin position="227"/>
        <end position="269"/>
    </location>
</feature>
<feature type="compositionally biased region" description="Low complexity" evidence="2">
    <location>
        <begin position="122"/>
        <end position="131"/>
    </location>
</feature>
<keyword evidence="1" id="KW-0175">Coiled coil</keyword>
<sequence length="669" mass="75174">MASTRNSNTYKSLVDSQGGLFDEDVHPLDRAVAMIQDHNNHRSCRFSSHRFTDKEPERKRHRYLTSQQQQQQQKQQKLLRKEKDAFLDDDDDDYRSGSAIASASRPLMMRAAPFSRSKFKATSTRTRTNSIRTKKATDTTGTSSSLLGTTTRAVTPLTSSRNSRTREALCQSDSRGSGSGCGCGGVNGDGVDNDIPQRRTSSIVSRVRKAENRPKPNRDIARFLQESPRNTSDNIQYGGTNNWNPPNGSRCSNQQNTRSSSTHVNSTGGRATYGTLSSSLSQKSTSRTRSARRKANRDITSLLQESPRNTGPSRRDSTAPEIIDITNSDSDNDDDKVVEDSQIIERLAINYRVRNQQDHQPMIKYDLESNAMILSFNKSKVDVTKGRTEIFIGMGDVQGTFHFGMNDTTMQDYIDLDLNSFIYLRAEVERPGARDRKQAFHFELEFEEDGHLLELLKAVEESGLFVPSQTQPRDIEYNAKALTKDSRRKYKLRSQATAQTTQSINKDSTPMVMDTTSVSTSNTMSQKSSISGSPPERAKIVQGQSIENSNDPKVGSREVLDLREEIKRLKESKKRAKKENKRLKESEKMAKEEFKRAQEILLQAGAIIVDEINDGDNHPKEGTKPTTRSLLVAQELRNKNEGLEGQLKNFEEGIDKAKKVLEQAWAIVI</sequence>
<evidence type="ECO:0000256" key="2">
    <source>
        <dbReference type="SAM" id="MobiDB-lite"/>
    </source>
</evidence>
<dbReference type="InParanoid" id="A0A1E7FIQ4"/>
<keyword evidence="4" id="KW-1185">Reference proteome</keyword>
<feature type="compositionally biased region" description="Polar residues" evidence="2">
    <location>
        <begin position="542"/>
        <end position="551"/>
    </location>
</feature>
<feature type="region of interest" description="Disordered" evidence="2">
    <location>
        <begin position="118"/>
        <end position="336"/>
    </location>
</feature>
<feature type="compositionally biased region" description="Low complexity" evidence="2">
    <location>
        <begin position="275"/>
        <end position="288"/>
    </location>
</feature>
<evidence type="ECO:0000313" key="4">
    <source>
        <dbReference type="Proteomes" id="UP000095751"/>
    </source>
</evidence>
<dbReference type="AlphaFoldDB" id="A0A1E7FIQ4"/>
<evidence type="ECO:0000313" key="3">
    <source>
        <dbReference type="EMBL" id="OEU18028.1"/>
    </source>
</evidence>
<feature type="region of interest" description="Disordered" evidence="2">
    <location>
        <begin position="44"/>
        <end position="80"/>
    </location>
</feature>
<feature type="compositionally biased region" description="Gly residues" evidence="2">
    <location>
        <begin position="177"/>
        <end position="188"/>
    </location>
</feature>
<dbReference type="EMBL" id="KV784357">
    <property type="protein sequence ID" value="OEU18028.1"/>
    <property type="molecule type" value="Genomic_DNA"/>
</dbReference>
<reference evidence="3 4" key="1">
    <citation type="submission" date="2016-09" db="EMBL/GenBank/DDBJ databases">
        <title>Extensive genetic diversity and differential bi-allelic expression allows diatom success in the polar Southern Ocean.</title>
        <authorList>
            <consortium name="DOE Joint Genome Institute"/>
            <person name="Mock T."/>
            <person name="Otillar R.P."/>
            <person name="Strauss J."/>
            <person name="Dupont C."/>
            <person name="Frickenhaus S."/>
            <person name="Maumus F."/>
            <person name="Mcmullan M."/>
            <person name="Sanges R."/>
            <person name="Schmutz J."/>
            <person name="Toseland A."/>
            <person name="Valas R."/>
            <person name="Veluchamy A."/>
            <person name="Ward B.J."/>
            <person name="Allen A."/>
            <person name="Barry K."/>
            <person name="Falciatore A."/>
            <person name="Ferrante M."/>
            <person name="Fortunato A.E."/>
            <person name="Gloeckner G."/>
            <person name="Gruber A."/>
            <person name="Hipkin R."/>
            <person name="Janech M."/>
            <person name="Kroth P."/>
            <person name="Leese F."/>
            <person name="Lindquist E."/>
            <person name="Lyon B.R."/>
            <person name="Martin J."/>
            <person name="Mayer C."/>
            <person name="Parker M."/>
            <person name="Quesneville H."/>
            <person name="Raymond J."/>
            <person name="Uhlig C."/>
            <person name="Valentin K.U."/>
            <person name="Worden A.Z."/>
            <person name="Armbrust E.V."/>
            <person name="Bowler C."/>
            <person name="Green B."/>
            <person name="Moulton V."/>
            <person name="Van Oosterhout C."/>
            <person name="Grigoriev I."/>
        </authorList>
    </citation>
    <scope>NUCLEOTIDE SEQUENCE [LARGE SCALE GENOMIC DNA]</scope>
    <source>
        <strain evidence="3 4">CCMP1102</strain>
    </source>
</reference>
<dbReference type="Proteomes" id="UP000095751">
    <property type="component" value="Unassembled WGS sequence"/>
</dbReference>
<feature type="compositionally biased region" description="Polar residues" evidence="2">
    <location>
        <begin position="494"/>
        <end position="532"/>
    </location>
</feature>
<feature type="compositionally biased region" description="Polar residues" evidence="2">
    <location>
        <begin position="152"/>
        <end position="162"/>
    </location>
</feature>
<feature type="region of interest" description="Disordered" evidence="2">
    <location>
        <begin position="490"/>
        <end position="555"/>
    </location>
</feature>
<feature type="coiled-coil region" evidence="1">
    <location>
        <begin position="559"/>
        <end position="600"/>
    </location>
</feature>
<gene>
    <name evidence="3" type="ORF">FRACYDRAFT_238462</name>
</gene>
<feature type="compositionally biased region" description="Polar residues" evidence="2">
    <location>
        <begin position="298"/>
        <end position="312"/>
    </location>
</feature>
<feature type="compositionally biased region" description="Low complexity" evidence="2">
    <location>
        <begin position="139"/>
        <end position="151"/>
    </location>
</feature>
<feature type="compositionally biased region" description="Low complexity" evidence="2">
    <location>
        <begin position="67"/>
        <end position="76"/>
    </location>
</feature>
<proteinExistence type="predicted"/>
<evidence type="ECO:0000256" key="1">
    <source>
        <dbReference type="SAM" id="Coils"/>
    </source>
</evidence>
<organism evidence="3 4">
    <name type="scientific">Fragilariopsis cylindrus CCMP1102</name>
    <dbReference type="NCBI Taxonomy" id="635003"/>
    <lineage>
        <taxon>Eukaryota</taxon>
        <taxon>Sar</taxon>
        <taxon>Stramenopiles</taxon>
        <taxon>Ochrophyta</taxon>
        <taxon>Bacillariophyta</taxon>
        <taxon>Bacillariophyceae</taxon>
        <taxon>Bacillariophycidae</taxon>
        <taxon>Bacillariales</taxon>
        <taxon>Bacillariaceae</taxon>
        <taxon>Fragilariopsis</taxon>
    </lineage>
</organism>
<feature type="compositionally biased region" description="Basic and acidic residues" evidence="2">
    <location>
        <begin position="208"/>
        <end position="221"/>
    </location>
</feature>
<dbReference type="KEGG" id="fcy:FRACYDRAFT_238462"/>
<accession>A0A1E7FIQ4</accession>